<keyword evidence="11" id="KW-0573">Peptidoglycan synthesis</keyword>
<comment type="similarity">
    <text evidence="1">In the C-terminal section; belongs to the transpeptidase family.</text>
</comment>
<proteinExistence type="inferred from homology"/>
<feature type="domain" description="Glycosyl transferase family 51" evidence="20">
    <location>
        <begin position="64"/>
        <end position="238"/>
    </location>
</feature>
<keyword evidence="7" id="KW-0808">Transferase</keyword>
<dbReference type="GO" id="GO:0030288">
    <property type="term" value="C:outer membrane-bounded periplasmic space"/>
    <property type="evidence" value="ECO:0007669"/>
    <property type="project" value="TreeGrafter"/>
</dbReference>
<evidence type="ECO:0000313" key="22">
    <source>
        <dbReference type="Proteomes" id="UP000030147"/>
    </source>
</evidence>
<evidence type="ECO:0000256" key="1">
    <source>
        <dbReference type="ARBA" id="ARBA00007090"/>
    </source>
</evidence>
<evidence type="ECO:0000256" key="8">
    <source>
        <dbReference type="ARBA" id="ARBA00022692"/>
    </source>
</evidence>
<dbReference type="GO" id="GO:0008658">
    <property type="term" value="F:penicillin binding"/>
    <property type="evidence" value="ECO:0007669"/>
    <property type="project" value="InterPro"/>
</dbReference>
<feature type="domain" description="Penicillin-binding protein transpeptidase" evidence="19">
    <location>
        <begin position="330"/>
        <end position="602"/>
    </location>
</feature>
<gene>
    <name evidence="21" type="ORF">N782_18170</name>
</gene>
<dbReference type="InterPro" id="IPR012338">
    <property type="entry name" value="Beta-lactam/transpept-like"/>
</dbReference>
<dbReference type="eggNOG" id="COG0744">
    <property type="taxonomic scope" value="Bacteria"/>
</dbReference>
<keyword evidence="3" id="KW-1003">Cell membrane</keyword>
<evidence type="ECO:0000256" key="15">
    <source>
        <dbReference type="ARBA" id="ARBA00023316"/>
    </source>
</evidence>
<keyword evidence="4" id="KW-0121">Carboxypeptidase</keyword>
<keyword evidence="15" id="KW-0961">Cell wall biogenesis/degradation</keyword>
<dbReference type="Gene3D" id="1.10.3810.10">
    <property type="entry name" value="Biosynthetic peptidoglycan transglycosylase-like"/>
    <property type="match status" value="1"/>
</dbReference>
<dbReference type="OrthoDB" id="9766909at2"/>
<evidence type="ECO:0000256" key="7">
    <source>
        <dbReference type="ARBA" id="ARBA00022679"/>
    </source>
</evidence>
<evidence type="ECO:0000256" key="18">
    <source>
        <dbReference type="SAM" id="Phobius"/>
    </source>
</evidence>
<dbReference type="EMBL" id="AVBF01000057">
    <property type="protein sequence ID" value="KGP71564.1"/>
    <property type="molecule type" value="Genomic_DNA"/>
</dbReference>
<keyword evidence="9" id="KW-0378">Hydrolase</keyword>
<comment type="catalytic activity">
    <reaction evidence="17">
        <text>[GlcNAc-(1-&gt;4)-Mur2Ac(oyl-L-Ala-gamma-D-Glu-L-Lys-D-Ala-D-Ala)](n)-di-trans,octa-cis-undecaprenyl diphosphate + beta-D-GlcNAc-(1-&gt;4)-Mur2Ac(oyl-L-Ala-gamma-D-Glu-L-Lys-D-Ala-D-Ala)-di-trans,octa-cis-undecaprenyl diphosphate = [GlcNAc-(1-&gt;4)-Mur2Ac(oyl-L-Ala-gamma-D-Glu-L-Lys-D-Ala-D-Ala)](n+1)-di-trans,octa-cis-undecaprenyl diphosphate + di-trans,octa-cis-undecaprenyl diphosphate + H(+)</text>
        <dbReference type="Rhea" id="RHEA:23708"/>
        <dbReference type="Rhea" id="RHEA-COMP:9602"/>
        <dbReference type="Rhea" id="RHEA-COMP:9603"/>
        <dbReference type="ChEBI" id="CHEBI:15378"/>
        <dbReference type="ChEBI" id="CHEBI:58405"/>
        <dbReference type="ChEBI" id="CHEBI:60033"/>
        <dbReference type="ChEBI" id="CHEBI:78435"/>
        <dbReference type="EC" id="2.4.99.28"/>
    </reaction>
</comment>
<dbReference type="GO" id="GO:0071555">
    <property type="term" value="P:cell wall organization"/>
    <property type="evidence" value="ECO:0007669"/>
    <property type="project" value="UniProtKB-KW"/>
</dbReference>
<evidence type="ECO:0000313" key="21">
    <source>
        <dbReference type="EMBL" id="KGP71564.1"/>
    </source>
</evidence>
<dbReference type="Gene3D" id="3.40.710.10">
    <property type="entry name" value="DD-peptidase/beta-lactamase superfamily"/>
    <property type="match status" value="1"/>
</dbReference>
<dbReference type="GO" id="GO:0009002">
    <property type="term" value="F:serine-type D-Ala-D-Ala carboxypeptidase activity"/>
    <property type="evidence" value="ECO:0007669"/>
    <property type="project" value="UniProtKB-EC"/>
</dbReference>
<keyword evidence="13 18" id="KW-0472">Membrane</keyword>
<dbReference type="Pfam" id="PF00912">
    <property type="entry name" value="Transgly"/>
    <property type="match status" value="1"/>
</dbReference>
<evidence type="ECO:0000256" key="14">
    <source>
        <dbReference type="ARBA" id="ARBA00023268"/>
    </source>
</evidence>
<reference evidence="21 22" key="1">
    <citation type="journal article" date="2015" name="Stand. Genomic Sci.">
        <title>High quality draft genome sequence of the moderately halophilic bacterium Pontibacillus yanchengensis Y32(T) and comparison among Pontibacillus genomes.</title>
        <authorList>
            <person name="Huang J."/>
            <person name="Qiao Z.X."/>
            <person name="Tang J.W."/>
            <person name="Wang G."/>
        </authorList>
    </citation>
    <scope>NUCLEOTIDE SEQUENCE [LARGE SCALE GENOMIC DNA]</scope>
    <source>
        <strain evidence="21 22">Y32</strain>
    </source>
</reference>
<dbReference type="FunFam" id="1.10.3810.10:FF:000001">
    <property type="entry name" value="Penicillin-binding protein 1A"/>
    <property type="match status" value="1"/>
</dbReference>
<keyword evidence="22" id="KW-1185">Reference proteome</keyword>
<dbReference type="STRING" id="1385514.N782_18170"/>
<comment type="similarity">
    <text evidence="2">In the N-terminal section; belongs to the glycosyltransferase 51 family.</text>
</comment>
<evidence type="ECO:0000256" key="10">
    <source>
        <dbReference type="ARBA" id="ARBA00022960"/>
    </source>
</evidence>
<dbReference type="InterPro" id="IPR036950">
    <property type="entry name" value="PBP_transglycosylase"/>
</dbReference>
<dbReference type="GO" id="GO:0008360">
    <property type="term" value="P:regulation of cell shape"/>
    <property type="evidence" value="ECO:0007669"/>
    <property type="project" value="UniProtKB-KW"/>
</dbReference>
<dbReference type="PANTHER" id="PTHR32282:SF32">
    <property type="entry name" value="PENICILLIN-BINDING PROTEIN 2A"/>
    <property type="match status" value="1"/>
</dbReference>
<dbReference type="Proteomes" id="UP000030147">
    <property type="component" value="Unassembled WGS sequence"/>
</dbReference>
<dbReference type="InterPro" id="IPR023346">
    <property type="entry name" value="Lysozyme-like_dom_sf"/>
</dbReference>
<evidence type="ECO:0000256" key="17">
    <source>
        <dbReference type="ARBA" id="ARBA00049902"/>
    </source>
</evidence>
<evidence type="ECO:0000256" key="3">
    <source>
        <dbReference type="ARBA" id="ARBA00022475"/>
    </source>
</evidence>
<evidence type="ECO:0000256" key="6">
    <source>
        <dbReference type="ARBA" id="ARBA00022676"/>
    </source>
</evidence>
<evidence type="ECO:0000259" key="20">
    <source>
        <dbReference type="Pfam" id="PF00912"/>
    </source>
</evidence>
<dbReference type="GO" id="GO:0008955">
    <property type="term" value="F:peptidoglycan glycosyltransferase activity"/>
    <property type="evidence" value="ECO:0007669"/>
    <property type="project" value="UniProtKB-EC"/>
</dbReference>
<evidence type="ECO:0000256" key="9">
    <source>
        <dbReference type="ARBA" id="ARBA00022801"/>
    </source>
</evidence>
<accession>A0A0A2T7Q2</accession>
<evidence type="ECO:0000259" key="19">
    <source>
        <dbReference type="Pfam" id="PF00905"/>
    </source>
</evidence>
<dbReference type="InterPro" id="IPR001264">
    <property type="entry name" value="Glyco_trans_51"/>
</dbReference>
<evidence type="ECO:0000256" key="2">
    <source>
        <dbReference type="ARBA" id="ARBA00007739"/>
    </source>
</evidence>
<evidence type="ECO:0000256" key="4">
    <source>
        <dbReference type="ARBA" id="ARBA00022645"/>
    </source>
</evidence>
<dbReference type="InterPro" id="IPR050396">
    <property type="entry name" value="Glycosyltr_51/Transpeptidase"/>
</dbReference>
<dbReference type="SUPFAM" id="SSF53955">
    <property type="entry name" value="Lysozyme-like"/>
    <property type="match status" value="1"/>
</dbReference>
<dbReference type="RefSeq" id="WP_052111392.1">
    <property type="nucleotide sequence ID" value="NZ_AVBF01000057.1"/>
</dbReference>
<dbReference type="AlphaFoldDB" id="A0A0A2T7Q2"/>
<sequence length="723" mass="82416">MEWKKEEFINWFKETKWKWPILFVVALMFLSIIGYYGLLFGGKQVVDERLFVLDEATTIVDEEGQELGKLYRQNRIVVPIDQVPQHVQHSFIAIEDSRFYDHAGVDFKATLRAIYRDLIAMKKVEGGSTITQQLAKNLFLTNDKTWSRKFKEIMASLYLERNVSKERILQYYLNTIYFGEGLYGIETASQYFFNKPATKLTREEGALLAALPKGPNYYDPSEHPERAKERRNIVIQRMNDTGYLTAEEAVKLQRKAINLELGNPEKKPWLSSYLDMVVKEAKNEYELSDEELYEGGYRIVVGVDENIQEISYNAMQNDQFYPGSKPGVEGTFLLMDEKTGVIVAAHGARDYKKGDLNRIFVKQQPGSVMKPLAVYGPALELDEYEPYSLLVDQKRSYGDYTPKNYDNRYAGSISMYEALMQSKNAPAVWLLNEIGIDYSKNYLSKMDMNLSENGLGIALGGLSEGVTPIDLVKAYRTFAHKGEVIEPHTILQVYNDEDELVSHSSSKTKQVFKPQTAWDMTRMLESVVKDGTGQQGSYEKALAGKTGSTQHQFAPGKTNDAWFVGYTPQYVGAVWMGYDEIDKEHYLNGGSAYPTRLMKDILSKVDQTNKLQEVFVKPDNVEELQKPISLPTIDSLEGNLDVGAFSVTAKLKWTTGEDDRVVYRIYRQETGDDSFIDEVTGQGEYTVKGVSVFHEETYYVVPYNPLTKVEGKPSNAVEVKWEW</sequence>
<comment type="catalytic activity">
    <reaction evidence="16">
        <text>Preferential cleavage: (Ac)2-L-Lys-D-Ala-|-D-Ala. Also transpeptidation of peptidyl-alanyl moieties that are N-acyl substituents of D-alanine.</text>
        <dbReference type="EC" id="3.4.16.4"/>
    </reaction>
</comment>
<evidence type="ECO:0000256" key="13">
    <source>
        <dbReference type="ARBA" id="ARBA00023136"/>
    </source>
</evidence>
<dbReference type="GO" id="GO:0006508">
    <property type="term" value="P:proteolysis"/>
    <property type="evidence" value="ECO:0007669"/>
    <property type="project" value="UniProtKB-KW"/>
</dbReference>
<dbReference type="InterPro" id="IPR001460">
    <property type="entry name" value="PCN-bd_Tpept"/>
</dbReference>
<keyword evidence="5" id="KW-0645">Protease</keyword>
<organism evidence="21 22">
    <name type="scientific">Pontibacillus yanchengensis Y32</name>
    <dbReference type="NCBI Taxonomy" id="1385514"/>
    <lineage>
        <taxon>Bacteria</taxon>
        <taxon>Bacillati</taxon>
        <taxon>Bacillota</taxon>
        <taxon>Bacilli</taxon>
        <taxon>Bacillales</taxon>
        <taxon>Bacillaceae</taxon>
        <taxon>Pontibacillus</taxon>
    </lineage>
</organism>
<dbReference type="SUPFAM" id="SSF56601">
    <property type="entry name" value="beta-lactamase/transpeptidase-like"/>
    <property type="match status" value="1"/>
</dbReference>
<dbReference type="Pfam" id="PF00905">
    <property type="entry name" value="Transpeptidase"/>
    <property type="match status" value="1"/>
</dbReference>
<keyword evidence="14" id="KW-0511">Multifunctional enzyme</keyword>
<dbReference type="GO" id="GO:0009252">
    <property type="term" value="P:peptidoglycan biosynthetic process"/>
    <property type="evidence" value="ECO:0007669"/>
    <property type="project" value="UniProtKB-KW"/>
</dbReference>
<evidence type="ECO:0000256" key="16">
    <source>
        <dbReference type="ARBA" id="ARBA00034000"/>
    </source>
</evidence>
<feature type="transmembrane region" description="Helical" evidence="18">
    <location>
        <begin position="21"/>
        <end position="41"/>
    </location>
</feature>
<dbReference type="PANTHER" id="PTHR32282">
    <property type="entry name" value="BINDING PROTEIN TRANSPEPTIDASE, PUTATIVE-RELATED"/>
    <property type="match status" value="1"/>
</dbReference>
<dbReference type="NCBIfam" id="TIGR02074">
    <property type="entry name" value="PBP_1a_fam"/>
    <property type="match status" value="1"/>
</dbReference>
<keyword evidence="6" id="KW-0328">Glycosyltransferase</keyword>
<protein>
    <submittedName>
        <fullName evidence="21">Penicillin-binding protein</fullName>
    </submittedName>
</protein>
<evidence type="ECO:0000256" key="5">
    <source>
        <dbReference type="ARBA" id="ARBA00022670"/>
    </source>
</evidence>
<evidence type="ECO:0000256" key="12">
    <source>
        <dbReference type="ARBA" id="ARBA00022989"/>
    </source>
</evidence>
<name>A0A0A2T7Q2_9BACI</name>
<comment type="caution">
    <text evidence="21">The sequence shown here is derived from an EMBL/GenBank/DDBJ whole genome shotgun (WGS) entry which is preliminary data.</text>
</comment>
<keyword evidence="8 18" id="KW-0812">Transmembrane</keyword>
<evidence type="ECO:0000256" key="11">
    <source>
        <dbReference type="ARBA" id="ARBA00022984"/>
    </source>
</evidence>
<keyword evidence="10" id="KW-0133">Cell shape</keyword>
<keyword evidence="12 18" id="KW-1133">Transmembrane helix</keyword>